<dbReference type="AlphaFoldDB" id="A0A0V0SQN6"/>
<reference evidence="1 2" key="1">
    <citation type="submission" date="2015-01" db="EMBL/GenBank/DDBJ databases">
        <title>Evolution of Trichinella species and genotypes.</title>
        <authorList>
            <person name="Korhonen P.K."/>
            <person name="Edoardo P."/>
            <person name="Giuseppe L.R."/>
            <person name="Gasser R.B."/>
        </authorList>
    </citation>
    <scope>NUCLEOTIDE SEQUENCE [LARGE SCALE GENOMIC DNA]</scope>
    <source>
        <strain evidence="1">ISS417</strain>
    </source>
</reference>
<evidence type="ECO:0000313" key="2">
    <source>
        <dbReference type="Proteomes" id="UP000055048"/>
    </source>
</evidence>
<gene>
    <name evidence="1" type="ORF">T05_8482</name>
</gene>
<accession>A0A0V0SQN6</accession>
<dbReference type="EMBL" id="JYDJ01003869">
    <property type="protein sequence ID" value="KRX28923.1"/>
    <property type="molecule type" value="Genomic_DNA"/>
</dbReference>
<organism evidence="1 2">
    <name type="scientific">Trichinella murrelli</name>
    <dbReference type="NCBI Taxonomy" id="144512"/>
    <lineage>
        <taxon>Eukaryota</taxon>
        <taxon>Metazoa</taxon>
        <taxon>Ecdysozoa</taxon>
        <taxon>Nematoda</taxon>
        <taxon>Enoplea</taxon>
        <taxon>Dorylaimia</taxon>
        <taxon>Trichinellida</taxon>
        <taxon>Trichinellidae</taxon>
        <taxon>Trichinella</taxon>
    </lineage>
</organism>
<name>A0A0V0SQN6_9BILA</name>
<keyword evidence="2" id="KW-1185">Reference proteome</keyword>
<comment type="caution">
    <text evidence="1">The sequence shown here is derived from an EMBL/GenBank/DDBJ whole genome shotgun (WGS) entry which is preliminary data.</text>
</comment>
<sequence>MELMQLHNLCTPRLIFLHISVVILGPNQKQLKDTYLT</sequence>
<proteinExistence type="predicted"/>
<protein>
    <submittedName>
        <fullName evidence="1">Uncharacterized protein</fullName>
    </submittedName>
</protein>
<evidence type="ECO:0000313" key="1">
    <source>
        <dbReference type="EMBL" id="KRX28923.1"/>
    </source>
</evidence>
<dbReference type="Proteomes" id="UP000055048">
    <property type="component" value="Unassembled WGS sequence"/>
</dbReference>